<dbReference type="AlphaFoldDB" id="A0A0H3D5V4"/>
<protein>
    <submittedName>
        <fullName evidence="1">Transposase</fullName>
    </submittedName>
</protein>
<dbReference type="EMBL" id="CP002000">
    <property type="protein sequence ID" value="ADJ45483.1"/>
    <property type="molecule type" value="Genomic_DNA"/>
</dbReference>
<gene>
    <name evidence="1" type="ordered locus">AMED_3701</name>
</gene>
<dbReference type="KEGG" id="amd:AMED_3701"/>
<dbReference type="PATRIC" id="fig|749927.5.peg.3829"/>
<sequence length="40" mass="4522">MAIMSLDPTGTGRKRWTMRWKPALNAFEIAFDGRLAAGRK</sequence>
<evidence type="ECO:0000313" key="1">
    <source>
        <dbReference type="EMBL" id="ADJ45483.1"/>
    </source>
</evidence>
<accession>A0A0H3D5V4</accession>
<dbReference type="Proteomes" id="UP000000328">
    <property type="component" value="Chromosome"/>
</dbReference>
<reference evidence="1 2" key="1">
    <citation type="journal article" date="2010" name="Cell Res.">
        <title>Complete genome sequence of the rifamycin SV-producing Amycolatopsis mediterranei U32 revealed its genetic characteristics in phylogeny and metabolism.</title>
        <authorList>
            <person name="Zhao W."/>
            <person name="Zhong Y."/>
            <person name="Yuan H."/>
            <person name="Wang J."/>
            <person name="Zheng H."/>
            <person name="Wang Y."/>
            <person name="Cen X."/>
            <person name="Xu F."/>
            <person name="Bai J."/>
            <person name="Han X."/>
            <person name="Lu G."/>
            <person name="Zhu Y."/>
            <person name="Shao Z."/>
            <person name="Yan H."/>
            <person name="Li C."/>
            <person name="Peng N."/>
            <person name="Zhang Z."/>
            <person name="Zhang Y."/>
            <person name="Lin W."/>
            <person name="Fan Y."/>
            <person name="Qin Z."/>
            <person name="Hu Y."/>
            <person name="Zhu B."/>
            <person name="Wang S."/>
            <person name="Ding X."/>
            <person name="Zhao G.P."/>
        </authorList>
    </citation>
    <scope>NUCLEOTIDE SEQUENCE [LARGE SCALE GENOMIC DNA]</scope>
    <source>
        <strain evidence="2">U-32</strain>
    </source>
</reference>
<organism evidence="1 2">
    <name type="scientific">Amycolatopsis mediterranei (strain U-32)</name>
    <dbReference type="NCBI Taxonomy" id="749927"/>
    <lineage>
        <taxon>Bacteria</taxon>
        <taxon>Bacillati</taxon>
        <taxon>Actinomycetota</taxon>
        <taxon>Actinomycetes</taxon>
        <taxon>Pseudonocardiales</taxon>
        <taxon>Pseudonocardiaceae</taxon>
        <taxon>Amycolatopsis</taxon>
    </lineage>
</organism>
<name>A0A0H3D5V4_AMYMU</name>
<dbReference type="OrthoDB" id="9793302at2"/>
<proteinExistence type="predicted"/>
<dbReference type="HOGENOM" id="CLU_215989_0_0_11"/>
<evidence type="ECO:0000313" key="2">
    <source>
        <dbReference type="Proteomes" id="UP000000328"/>
    </source>
</evidence>
<dbReference type="eggNOG" id="COG3328">
    <property type="taxonomic scope" value="Bacteria"/>
</dbReference>